<dbReference type="PROSITE" id="PS50190">
    <property type="entry name" value="SEC7"/>
    <property type="match status" value="1"/>
</dbReference>
<dbReference type="CDD" id="cd00171">
    <property type="entry name" value="Sec7"/>
    <property type="match status" value="1"/>
</dbReference>
<sequence>MSIPASFPPNQTLPTPHQAARHIATEASTLLTSLRGGPPHVARGELAGGLHALRSLVRGMAMEGFPTHDHHAVNQTFDDHRSGSNTAVVPLSSPRKENPESQGAAPVASLPPPPLSDEAQPDEQDVQNASIPECPTTPTTQSRQTLPMHPNTPTPHAVPSPTKQDRATDSLLLEDWPRNNYVPKLEEDTPSQEGIHETITPNNDPGPYAAPFLAVIIDPRFSGPHTLVALRALHRLLSRGSIVQLCTEPTTSVDDNGLTANNYPFYTHLQPIALGVLACRFEQTDAGADEAVEMAIADLLGLVVEFDGAGVRSVEKNVEKSMLEKVREKKRSVKQGQPMHVLPQSGNKKIRIPRLPASVIMEAFHAVFITRQTFVKGGIHMGHYSPALSNHFEQVLMKMIHCVFGGEDSANARTIRELSSRHEGAARAILEFLIDQILSVSLLRGGEGGNSNWMEGNAMQQQDGRVLCLRLIQCCIKTGWGVSGAVLEEDAALLRIVEDDLCLALLTTGQATWAEDGLQGAITTSPGVLSEVCSTFSLLWSLGHLRKRLHSQFVAIFSGFYQRALSLLRKRPLPEDGLAFQSYIAFDLEAEVILESLVDILCLHGGSSLSTLEELFGTYDCSMTELDVASGLLVELSLCCGGCVDEEGEAVRYSAPMSKTASSGSRTPSSKEGSAQQMSLRYRPVPDHLKELCSQALLGCIKQLCRASDQTDAGENETDAPGRSLRKTKEQKRVLHHAAKLFNEKPSKGIQYLLDNDMLPNPVTPESVSSFLRNGLVVGLDKAAVGQYLGEKGKAPSPEKSPAVWDLESFHKDVLAAFCSSFSFEKQSLVDGLRMFLATFRLPGEAQMIDRILQGFSESCGCSCEESVNGSLKLFRSSDAAYLLSFSIIMLNTDLHNDNIRADRKMKVNDFVKNNTNYGKEISDSDLPRDYLEKLYNNIKTNQIRTLGEGADGSMTIERWKDVMSGAKSQSTESDLRGIKDLKELLLETSWQPIFSAISGLWGMNRIDRDDEGFELIRTGRLQNARLGVELAYELLSGASGRPDIFQDLFSHVCLMSGLLGEYNAGPDERSLQFMNSIERQSALIVAMKVCLEHGDVVGLDGWKCVWGMIFELRDLQLLSARTIPTLMAESDADLLSPDARLDFSNRITRGEGYENEGPRQGGGLFGLFRAASSTDDLRNQMQDLASSVHCKDVQLLWDDVALSDDESDYDSERNESSSFSPRNMSPIGVAFQHRFATENASGEHDMPVTGLERLDAEGADGESLRARVRDRLAQLIDFYGLVSESRFLDFNLGLSDSINALVEIIHDASKQASAANGMIEVDDSFFGLPLSPASEALAEIILCEITLKNRDRFATIWENILTAHYNHRLSKGSDDQLDTLKLTPGIEKCVTSVLRMCNFAISRNVIASDVLGTLNILHPPFGSLFWSPLELNLDKHLSEGIWRICQNVDGLSQVNSRGWEGILGLLEWCASRGGLPSSVHQPGILADDDPSLQAFRSLHLLLHANELKDSVPPSVVTALRCLVEAGERANSTRLSIAGLDLLQVLHLRLESSISGRNQSLSEVESKTLARHWLPILEAIAEPAEKSRNTGVRQQAISLLTDALLDSHGSNVPKSTICCTFNGLCIPLAEKRITDLLRTRGDDNDYENTMVELELCISLLFKPLLHHLKALLSIETEFIGIWISLLGIMTQLLGNEPCSNYSRNPRAVVSKESLLQRTKELGSEHLRNAIMVMFALGVLTEDADNELSSVTWAAIGSIGYCKPLVHEWKQSAMVDTSITVETNAEV</sequence>
<dbReference type="SUPFAM" id="SSF48425">
    <property type="entry name" value="Sec7 domain"/>
    <property type="match status" value="1"/>
</dbReference>
<dbReference type="Proteomes" id="UP001530400">
    <property type="component" value="Unassembled WGS sequence"/>
</dbReference>
<dbReference type="PANTHER" id="PTHR10663">
    <property type="entry name" value="GUANYL-NUCLEOTIDE EXCHANGE FACTOR"/>
    <property type="match status" value="1"/>
</dbReference>
<feature type="region of interest" description="Disordered" evidence="1">
    <location>
        <begin position="70"/>
        <end position="166"/>
    </location>
</feature>
<protein>
    <recommendedName>
        <fullName evidence="2">SEC7 domain-containing protein</fullName>
    </recommendedName>
</protein>
<dbReference type="Pfam" id="PF01369">
    <property type="entry name" value="Sec7"/>
    <property type="match status" value="1"/>
</dbReference>
<feature type="region of interest" description="Disordered" evidence="1">
    <location>
        <begin position="654"/>
        <end position="678"/>
    </location>
</feature>
<feature type="compositionally biased region" description="Basic and acidic residues" evidence="1">
    <location>
        <begin position="70"/>
        <end position="82"/>
    </location>
</feature>
<dbReference type="InterPro" id="IPR035999">
    <property type="entry name" value="Sec7_dom_sf"/>
</dbReference>
<dbReference type="EMBL" id="JALLPJ020000513">
    <property type="protein sequence ID" value="KAL3789869.1"/>
    <property type="molecule type" value="Genomic_DNA"/>
</dbReference>
<dbReference type="PANTHER" id="PTHR10663:SF388">
    <property type="entry name" value="GOLGI-SPECIFIC BREFELDIN A-RESISTANCE GUANINE NUCLEOTIDE EXCHANGE FACTOR 1"/>
    <property type="match status" value="1"/>
</dbReference>
<keyword evidence="4" id="KW-1185">Reference proteome</keyword>
<feature type="compositionally biased region" description="Polar residues" evidence="1">
    <location>
        <begin position="657"/>
        <end position="678"/>
    </location>
</feature>
<evidence type="ECO:0000313" key="3">
    <source>
        <dbReference type="EMBL" id="KAL3789869.1"/>
    </source>
</evidence>
<reference evidence="3 4" key="1">
    <citation type="submission" date="2024-10" db="EMBL/GenBank/DDBJ databases">
        <title>Updated reference genomes for cyclostephanoid diatoms.</title>
        <authorList>
            <person name="Roberts W.R."/>
            <person name="Alverson A.J."/>
        </authorList>
    </citation>
    <scope>NUCLEOTIDE SEQUENCE [LARGE SCALE GENOMIC DNA]</scope>
    <source>
        <strain evidence="3 4">AJA010-31</strain>
    </source>
</reference>
<evidence type="ECO:0000313" key="4">
    <source>
        <dbReference type="Proteomes" id="UP001530400"/>
    </source>
</evidence>
<dbReference type="Gene3D" id="1.10.220.20">
    <property type="match status" value="1"/>
</dbReference>
<dbReference type="GO" id="GO:0016192">
    <property type="term" value="P:vesicle-mediated transport"/>
    <property type="evidence" value="ECO:0007669"/>
    <property type="project" value="UniProtKB-ARBA"/>
</dbReference>
<dbReference type="InterPro" id="IPR023394">
    <property type="entry name" value="Sec7_C_sf"/>
</dbReference>
<proteinExistence type="predicted"/>
<dbReference type="Gene3D" id="1.10.1000.11">
    <property type="entry name" value="Arf Nucleotide-binding Site Opener,domain 2"/>
    <property type="match status" value="1"/>
</dbReference>
<name>A0ABD3PQK4_9STRA</name>
<dbReference type="SMART" id="SM00222">
    <property type="entry name" value="Sec7"/>
    <property type="match status" value="1"/>
</dbReference>
<evidence type="ECO:0000259" key="2">
    <source>
        <dbReference type="PROSITE" id="PS50190"/>
    </source>
</evidence>
<evidence type="ECO:0000256" key="1">
    <source>
        <dbReference type="SAM" id="MobiDB-lite"/>
    </source>
</evidence>
<feature type="region of interest" description="Disordered" evidence="1">
    <location>
        <begin position="1207"/>
        <end position="1226"/>
    </location>
</feature>
<accession>A0ABD3PQK4</accession>
<dbReference type="InterPro" id="IPR000904">
    <property type="entry name" value="Sec7_dom"/>
</dbReference>
<dbReference type="GO" id="GO:0012505">
    <property type="term" value="C:endomembrane system"/>
    <property type="evidence" value="ECO:0007669"/>
    <property type="project" value="UniProtKB-ARBA"/>
</dbReference>
<dbReference type="GO" id="GO:0005737">
    <property type="term" value="C:cytoplasm"/>
    <property type="evidence" value="ECO:0007669"/>
    <property type="project" value="UniProtKB-ARBA"/>
</dbReference>
<gene>
    <name evidence="3" type="ORF">ACHAWO_011675</name>
</gene>
<comment type="caution">
    <text evidence="3">The sequence shown here is derived from an EMBL/GenBank/DDBJ whole genome shotgun (WGS) entry which is preliminary data.</text>
</comment>
<feature type="domain" description="SEC7" evidence="2">
    <location>
        <begin position="724"/>
        <end position="942"/>
    </location>
</feature>
<feature type="compositionally biased region" description="Polar residues" evidence="1">
    <location>
        <begin position="126"/>
        <end position="145"/>
    </location>
</feature>
<organism evidence="3 4">
    <name type="scientific">Cyclotella atomus</name>
    <dbReference type="NCBI Taxonomy" id="382360"/>
    <lineage>
        <taxon>Eukaryota</taxon>
        <taxon>Sar</taxon>
        <taxon>Stramenopiles</taxon>
        <taxon>Ochrophyta</taxon>
        <taxon>Bacillariophyta</taxon>
        <taxon>Coscinodiscophyceae</taxon>
        <taxon>Thalassiosirophycidae</taxon>
        <taxon>Stephanodiscales</taxon>
        <taxon>Stephanodiscaceae</taxon>
        <taxon>Cyclotella</taxon>
    </lineage>
</organism>